<reference evidence="2" key="1">
    <citation type="journal article" date="2021" name="Mol. Ecol. Resour.">
        <title>Apolygus lucorum genome provides insights into omnivorousness and mesophyll feeding.</title>
        <authorList>
            <person name="Liu Y."/>
            <person name="Liu H."/>
            <person name="Wang H."/>
            <person name="Huang T."/>
            <person name="Liu B."/>
            <person name="Yang B."/>
            <person name="Yin L."/>
            <person name="Li B."/>
            <person name="Zhang Y."/>
            <person name="Zhang S."/>
            <person name="Jiang F."/>
            <person name="Zhang X."/>
            <person name="Ren Y."/>
            <person name="Wang B."/>
            <person name="Wang S."/>
            <person name="Lu Y."/>
            <person name="Wu K."/>
            <person name="Fan W."/>
            <person name="Wang G."/>
        </authorList>
    </citation>
    <scope>NUCLEOTIDE SEQUENCE</scope>
    <source>
        <strain evidence="2">12Hb</strain>
    </source>
</reference>
<dbReference type="CDD" id="cd00096">
    <property type="entry name" value="Ig"/>
    <property type="match status" value="1"/>
</dbReference>
<dbReference type="OrthoDB" id="10031887at2759"/>
<sequence>MFQSPTPPQFVTWFHNDKMISYENAADSNSAASSRQAQIVTETGAGDKTHSRLLITDATSAHSGNYTCQASNTEPDSVYVFVSSVGDNIAAIQRQDGSDSIRPCLALLVLLVCLPKLIHW</sequence>
<keyword evidence="3" id="KW-1185">Reference proteome</keyword>
<evidence type="ECO:0000313" key="3">
    <source>
        <dbReference type="Proteomes" id="UP000466442"/>
    </source>
</evidence>
<dbReference type="EMBL" id="WIXP02000016">
    <property type="protein sequence ID" value="KAF6198289.1"/>
    <property type="molecule type" value="Genomic_DNA"/>
</dbReference>
<dbReference type="InterPro" id="IPR013783">
    <property type="entry name" value="Ig-like_fold"/>
</dbReference>
<dbReference type="SUPFAM" id="SSF48726">
    <property type="entry name" value="Immunoglobulin"/>
    <property type="match status" value="1"/>
</dbReference>
<dbReference type="InterPro" id="IPR036179">
    <property type="entry name" value="Ig-like_dom_sf"/>
</dbReference>
<dbReference type="Pfam" id="PF13927">
    <property type="entry name" value="Ig_3"/>
    <property type="match status" value="1"/>
</dbReference>
<dbReference type="PROSITE" id="PS50835">
    <property type="entry name" value="IG_LIKE"/>
    <property type="match status" value="1"/>
</dbReference>
<dbReference type="PANTHER" id="PTHR23279">
    <property type="entry name" value="DEFECTIVE PROBOSCIS EXTENSION RESPONSE DPR -RELATED"/>
    <property type="match status" value="1"/>
</dbReference>
<comment type="caution">
    <text evidence="2">The sequence shown here is derived from an EMBL/GenBank/DDBJ whole genome shotgun (WGS) entry which is preliminary data.</text>
</comment>
<dbReference type="InterPro" id="IPR037448">
    <property type="entry name" value="Zig-8"/>
</dbReference>
<dbReference type="Proteomes" id="UP000466442">
    <property type="component" value="Linkage Group LG16"/>
</dbReference>
<feature type="domain" description="Ig-like" evidence="1">
    <location>
        <begin position="1"/>
        <end position="79"/>
    </location>
</feature>
<dbReference type="PANTHER" id="PTHR23279:SF45">
    <property type="entry name" value="DEFECTIVE PROBOSCIS EXTENSION RESPONSE 12, ISOFORM C"/>
    <property type="match status" value="1"/>
</dbReference>
<gene>
    <name evidence="2" type="ORF">GE061_008037</name>
</gene>
<dbReference type="GO" id="GO:0050808">
    <property type="term" value="P:synapse organization"/>
    <property type="evidence" value="ECO:0007669"/>
    <property type="project" value="TreeGrafter"/>
</dbReference>
<proteinExistence type="predicted"/>
<evidence type="ECO:0000259" key="1">
    <source>
        <dbReference type="PROSITE" id="PS50835"/>
    </source>
</evidence>
<organism evidence="2 3">
    <name type="scientific">Apolygus lucorum</name>
    <name type="common">Small green plant bug</name>
    <name type="synonym">Lygocoris lucorum</name>
    <dbReference type="NCBI Taxonomy" id="248454"/>
    <lineage>
        <taxon>Eukaryota</taxon>
        <taxon>Metazoa</taxon>
        <taxon>Ecdysozoa</taxon>
        <taxon>Arthropoda</taxon>
        <taxon>Hexapoda</taxon>
        <taxon>Insecta</taxon>
        <taxon>Pterygota</taxon>
        <taxon>Neoptera</taxon>
        <taxon>Paraneoptera</taxon>
        <taxon>Hemiptera</taxon>
        <taxon>Heteroptera</taxon>
        <taxon>Panheteroptera</taxon>
        <taxon>Cimicomorpha</taxon>
        <taxon>Miridae</taxon>
        <taxon>Mirini</taxon>
        <taxon>Apolygus</taxon>
    </lineage>
</organism>
<dbReference type="Gene3D" id="2.60.40.10">
    <property type="entry name" value="Immunoglobulins"/>
    <property type="match status" value="1"/>
</dbReference>
<name>A0A8S9WQ32_APOLU</name>
<dbReference type="GO" id="GO:0032589">
    <property type="term" value="C:neuron projection membrane"/>
    <property type="evidence" value="ECO:0007669"/>
    <property type="project" value="TreeGrafter"/>
</dbReference>
<accession>A0A8S9WQ32</accession>
<protein>
    <recommendedName>
        <fullName evidence="1">Ig-like domain-containing protein</fullName>
    </recommendedName>
</protein>
<dbReference type="InterPro" id="IPR007110">
    <property type="entry name" value="Ig-like_dom"/>
</dbReference>
<evidence type="ECO:0000313" key="2">
    <source>
        <dbReference type="EMBL" id="KAF6198289.1"/>
    </source>
</evidence>
<dbReference type="AlphaFoldDB" id="A0A8S9WQ32"/>